<dbReference type="RefSeq" id="WP_130153292.1">
    <property type="nucleotide sequence ID" value="NZ_SCFB01000002.1"/>
</dbReference>
<comment type="function">
    <text evidence="2 12">Catalyzes the ADP transfer from ATP to D-glycero-beta-D-manno-heptose 1-phosphate, yielding ADP-D-glycero-beta-D-manno-heptose.</text>
</comment>
<dbReference type="InterPro" id="IPR011914">
    <property type="entry name" value="RfaE_dom_II"/>
</dbReference>
<keyword evidence="10 12" id="KW-0119">Carbohydrate metabolism</keyword>
<dbReference type="GO" id="GO:0016773">
    <property type="term" value="F:phosphotransferase activity, alcohol group as acceptor"/>
    <property type="evidence" value="ECO:0007669"/>
    <property type="project" value="InterPro"/>
</dbReference>
<name>A0A4Q7DKB6_9PROT</name>
<evidence type="ECO:0000256" key="4">
    <source>
        <dbReference type="ARBA" id="ARBA00022679"/>
    </source>
</evidence>
<dbReference type="InterPro" id="IPR023030">
    <property type="entry name" value="Bifunc_HldE"/>
</dbReference>
<keyword evidence="9 12" id="KW-0511">Multifunctional enzyme</keyword>
<evidence type="ECO:0000256" key="11">
    <source>
        <dbReference type="ARBA" id="ARBA00047428"/>
    </source>
</evidence>
<dbReference type="OrthoDB" id="9802794at2"/>
<dbReference type="NCBIfam" id="TIGR02198">
    <property type="entry name" value="rfaE_dom_I"/>
    <property type="match status" value="1"/>
</dbReference>
<dbReference type="GO" id="GO:0005524">
    <property type="term" value="F:ATP binding"/>
    <property type="evidence" value="ECO:0007669"/>
    <property type="project" value="UniProtKB-UniRule"/>
</dbReference>
<dbReference type="EMBL" id="SCFB01000002">
    <property type="protein sequence ID" value="RZI46818.1"/>
    <property type="molecule type" value="Genomic_DNA"/>
</dbReference>
<reference evidence="15 16" key="1">
    <citation type="submission" date="2018-10" db="EMBL/GenBank/DDBJ databases">
        <title>An updated phylogeny of the Alphaproteobacteria reveals that the parasitic Rickettsiales and Holosporales have independent origins.</title>
        <authorList>
            <person name="Munoz-Gomez S.A."/>
            <person name="Hess S."/>
            <person name="Burger G."/>
            <person name="Lang B.F."/>
            <person name="Susko E."/>
            <person name="Slamovits C.H."/>
            <person name="Roger A.J."/>
        </authorList>
    </citation>
    <scope>NUCLEOTIDE SEQUENCE [LARGE SCALE GENOMIC DNA]</scope>
    <source>
        <strain evidence="15">HOLO01</strain>
    </source>
</reference>
<dbReference type="Gene3D" id="3.40.1190.20">
    <property type="match status" value="1"/>
</dbReference>
<proteinExistence type="inferred from homology"/>
<dbReference type="NCBIfam" id="TIGR00125">
    <property type="entry name" value="cyt_tran_rel"/>
    <property type="match status" value="1"/>
</dbReference>
<evidence type="ECO:0000256" key="1">
    <source>
        <dbReference type="ARBA" id="ARBA00002319"/>
    </source>
</evidence>
<feature type="active site" evidence="12">
    <location>
        <position position="273"/>
    </location>
</feature>
<comment type="subunit">
    <text evidence="12">Homodimer.</text>
</comment>
<dbReference type="GO" id="GO:0097171">
    <property type="term" value="P:ADP-L-glycero-beta-D-manno-heptose biosynthetic process"/>
    <property type="evidence" value="ECO:0007669"/>
    <property type="project" value="UniProtKB-UniPathway"/>
</dbReference>
<dbReference type="InterPro" id="IPR014729">
    <property type="entry name" value="Rossmann-like_a/b/a_fold"/>
</dbReference>
<gene>
    <name evidence="15" type="primary">rfaE1</name>
    <name evidence="12" type="synonym">hldE</name>
    <name evidence="15" type="ORF">EQU50_00910</name>
</gene>
<dbReference type="UniPathway" id="UPA00958"/>
<organism evidence="15 16">
    <name type="scientific">Candidatus Finniella inopinata</name>
    <dbReference type="NCBI Taxonomy" id="1696036"/>
    <lineage>
        <taxon>Bacteria</taxon>
        <taxon>Pseudomonadati</taxon>
        <taxon>Pseudomonadota</taxon>
        <taxon>Alphaproteobacteria</taxon>
        <taxon>Holosporales</taxon>
        <taxon>Candidatus Paracaedibacteraceae</taxon>
        <taxon>Candidatus Finniella</taxon>
    </lineage>
</organism>
<dbReference type="PANTHER" id="PTHR46969:SF1">
    <property type="entry name" value="BIFUNCTIONAL PROTEIN HLDE"/>
    <property type="match status" value="1"/>
</dbReference>
<sequence>MFLQSPLKFSGSTVLCIGDVMLDHFIYGQVDRISPESPIPVLRQQHQFSMLGGAGNVMRNMLALGGQVIFISVIGDDATGQTLKNQLKSLTNVQSQLITETNRQTIQKTRFIAQGQQLLRVDEEVVLPCTKASQEQILTAVQQFLPACQAVVLSDYHKGLFTEDLSQILIEHIRLQDPHIPIVVDPKGRHYDRYKGATIITPNLKELSEVAGYSIKSQEGILKESHRLQHDLNIDSVLVTQGAQGMTLVEKEGQSHFFPAQTREVYDVSGAGDTVVAALALGLASGYLLKESCYLANEAAGIAVGKVGTATVSSEELENSLNQHHGGSYKQKIVDVHQAHDLLKRWRHQGLKIGFTNGCFDLLHLGHLHILRQSAQACDKLVLGLNTDASIKRLKGEQRPIQNQQTRAMVLAALGMVDAVILFDEDTPLELIKALQPDVLVKGADYTVDRVVGADLVQARGGRVLLVDLQEGHSTTNTVAKMKLAG</sequence>
<dbReference type="InterPro" id="IPR004821">
    <property type="entry name" value="Cyt_trans-like"/>
</dbReference>
<dbReference type="FunFam" id="3.40.1190.20:FF:000002">
    <property type="entry name" value="Bifunctional protein HldE"/>
    <property type="match status" value="1"/>
</dbReference>
<dbReference type="GO" id="GO:0005829">
    <property type="term" value="C:cytosol"/>
    <property type="evidence" value="ECO:0007669"/>
    <property type="project" value="TreeGrafter"/>
</dbReference>
<evidence type="ECO:0000256" key="2">
    <source>
        <dbReference type="ARBA" id="ARBA00003753"/>
    </source>
</evidence>
<keyword evidence="7 12" id="KW-0418">Kinase</keyword>
<evidence type="ECO:0000256" key="10">
    <source>
        <dbReference type="ARBA" id="ARBA00023277"/>
    </source>
</evidence>
<dbReference type="InterPro" id="IPR011913">
    <property type="entry name" value="RfaE_dom_I"/>
</dbReference>
<evidence type="ECO:0000256" key="5">
    <source>
        <dbReference type="ARBA" id="ARBA00022695"/>
    </source>
</evidence>
<dbReference type="InterPro" id="IPR002173">
    <property type="entry name" value="Carboh/pur_kinase_PfkB_CS"/>
</dbReference>
<dbReference type="InterPro" id="IPR029056">
    <property type="entry name" value="Ribokinase-like"/>
</dbReference>
<keyword evidence="6 12" id="KW-0547">Nucleotide-binding</keyword>
<dbReference type="PROSITE" id="PS00584">
    <property type="entry name" value="PFKB_KINASES_2"/>
    <property type="match status" value="1"/>
</dbReference>
<dbReference type="Pfam" id="PF01467">
    <property type="entry name" value="CTP_transf_like"/>
    <property type="match status" value="1"/>
</dbReference>
<protein>
    <recommendedName>
        <fullName evidence="12">Bifunctional protein HldE</fullName>
    </recommendedName>
    <domain>
        <recommendedName>
            <fullName evidence="12">D-beta-D-heptose 7-phosphate kinase</fullName>
            <ecNumber evidence="12">2.7.1.167</ecNumber>
        </recommendedName>
        <alternativeName>
            <fullName evidence="12">D-beta-D-heptose 7-phosphotransferase</fullName>
        </alternativeName>
        <alternativeName>
            <fullName evidence="12">D-glycero-beta-D-manno-heptose-7-phosphate kinase</fullName>
        </alternativeName>
    </domain>
    <domain>
        <recommendedName>
            <fullName evidence="12">D-beta-D-heptose 1-phosphate adenylyltransferase</fullName>
            <ecNumber evidence="12">2.7.7.70</ecNumber>
        </recommendedName>
        <alternativeName>
            <fullName evidence="12">D-glycero-beta-D-manno-heptose 1-phosphate adenylyltransferase</fullName>
        </alternativeName>
    </domain>
</protein>
<evidence type="ECO:0000256" key="6">
    <source>
        <dbReference type="ARBA" id="ARBA00022741"/>
    </source>
</evidence>
<dbReference type="NCBIfam" id="TIGR02199">
    <property type="entry name" value="rfaE_dom_II"/>
    <property type="match status" value="1"/>
</dbReference>
<dbReference type="SUPFAM" id="SSF52374">
    <property type="entry name" value="Nucleotidylyl transferase"/>
    <property type="match status" value="1"/>
</dbReference>
<comment type="caution">
    <text evidence="15">The sequence shown here is derived from an EMBL/GenBank/DDBJ whole genome shotgun (WGS) entry which is preliminary data.</text>
</comment>
<dbReference type="AlphaFoldDB" id="A0A4Q7DKB6"/>
<dbReference type="GO" id="GO:0033786">
    <property type="term" value="F:heptose-1-phosphate adenylyltransferase activity"/>
    <property type="evidence" value="ECO:0007669"/>
    <property type="project" value="UniProtKB-UniRule"/>
</dbReference>
<keyword evidence="8 12" id="KW-0067">ATP-binding</keyword>
<dbReference type="EC" id="2.7.7.70" evidence="12"/>
<comment type="pathway">
    <text evidence="3">Bacterial outer membrane biogenesis; LPS core biosynthesis.</text>
</comment>
<dbReference type="Proteomes" id="UP000293550">
    <property type="component" value="Unassembled WGS sequence"/>
</dbReference>
<evidence type="ECO:0000259" key="13">
    <source>
        <dbReference type="Pfam" id="PF00294"/>
    </source>
</evidence>
<evidence type="ECO:0000256" key="8">
    <source>
        <dbReference type="ARBA" id="ARBA00022840"/>
    </source>
</evidence>
<dbReference type="EC" id="2.7.1.167" evidence="12"/>
<evidence type="ECO:0000313" key="15">
    <source>
        <dbReference type="EMBL" id="RZI46818.1"/>
    </source>
</evidence>
<dbReference type="UniPathway" id="UPA00356">
    <property type="reaction ID" value="UER00437"/>
</dbReference>
<evidence type="ECO:0000256" key="9">
    <source>
        <dbReference type="ARBA" id="ARBA00023268"/>
    </source>
</evidence>
<accession>A0A4Q7DKB6</accession>
<feature type="region of interest" description="Cytidylyltransferase" evidence="12">
    <location>
        <begin position="355"/>
        <end position="486"/>
    </location>
</feature>
<comment type="catalytic activity">
    <reaction evidence="12">
        <text>D-glycero-beta-D-manno-heptose 7-phosphate + ATP = D-glycero-beta-D-manno-heptose 1,7-bisphosphate + ADP + H(+)</text>
        <dbReference type="Rhea" id="RHEA:27473"/>
        <dbReference type="ChEBI" id="CHEBI:15378"/>
        <dbReference type="ChEBI" id="CHEBI:30616"/>
        <dbReference type="ChEBI" id="CHEBI:60204"/>
        <dbReference type="ChEBI" id="CHEBI:60208"/>
        <dbReference type="ChEBI" id="CHEBI:456216"/>
        <dbReference type="EC" id="2.7.1.167"/>
    </reaction>
</comment>
<dbReference type="SUPFAM" id="SSF53613">
    <property type="entry name" value="Ribokinase-like"/>
    <property type="match status" value="1"/>
</dbReference>
<comment type="function">
    <text evidence="1 12">Catalyzes the phosphorylation of D-glycero-D-manno-heptose 7-phosphate at the C-1 position to selectively form D-glycero-beta-D-manno-heptose-1,7-bisphosphate.</text>
</comment>
<dbReference type="GO" id="GO:0009244">
    <property type="term" value="P:lipopolysaccharide core region biosynthetic process"/>
    <property type="evidence" value="ECO:0007669"/>
    <property type="project" value="UniProtKB-UniPathway"/>
</dbReference>
<keyword evidence="5 12" id="KW-0548">Nucleotidyltransferase</keyword>
<feature type="domain" description="Carbohydrate kinase PfkB" evidence="13">
    <location>
        <begin position="14"/>
        <end position="312"/>
    </location>
</feature>
<dbReference type="CDD" id="cd01172">
    <property type="entry name" value="RfaE_like"/>
    <property type="match status" value="1"/>
</dbReference>
<comment type="similarity">
    <text evidence="12">In the N-terminal section; belongs to the carbohydrate kinase PfkB family.</text>
</comment>
<keyword evidence="4 12" id="KW-0808">Transferase</keyword>
<evidence type="ECO:0000313" key="16">
    <source>
        <dbReference type="Proteomes" id="UP000293550"/>
    </source>
</evidence>
<dbReference type="PANTHER" id="PTHR46969">
    <property type="entry name" value="BIFUNCTIONAL PROTEIN HLDE"/>
    <property type="match status" value="1"/>
</dbReference>
<dbReference type="InterPro" id="IPR011611">
    <property type="entry name" value="PfkB_dom"/>
</dbReference>
<comment type="similarity">
    <text evidence="12">In the C-terminal section; belongs to the cytidylyltransferase family.</text>
</comment>
<evidence type="ECO:0000256" key="12">
    <source>
        <dbReference type="HAMAP-Rule" id="MF_01603"/>
    </source>
</evidence>
<dbReference type="Gene3D" id="3.40.50.620">
    <property type="entry name" value="HUPs"/>
    <property type="match status" value="1"/>
</dbReference>
<dbReference type="HAMAP" id="MF_01603">
    <property type="entry name" value="HldE"/>
    <property type="match status" value="1"/>
</dbReference>
<feature type="domain" description="Cytidyltransferase-like" evidence="14">
    <location>
        <begin position="355"/>
        <end position="450"/>
    </location>
</feature>
<evidence type="ECO:0000259" key="14">
    <source>
        <dbReference type="Pfam" id="PF01467"/>
    </source>
</evidence>
<evidence type="ECO:0000256" key="7">
    <source>
        <dbReference type="ARBA" id="ARBA00022777"/>
    </source>
</evidence>
<comment type="pathway">
    <text evidence="12">Nucleotide-sugar biosynthesis; ADP-L-glycero-beta-D-manno-heptose biosynthesis; ADP-L-glycero-beta-D-manno-heptose from D-glycero-beta-D-manno-heptose 7-phosphate: step 3/4.</text>
</comment>
<feature type="binding site" evidence="12">
    <location>
        <begin position="203"/>
        <end position="206"/>
    </location>
    <ligand>
        <name>ATP</name>
        <dbReference type="ChEBI" id="CHEBI:30616"/>
    </ligand>
</feature>
<dbReference type="Pfam" id="PF00294">
    <property type="entry name" value="PfkB"/>
    <property type="match status" value="1"/>
</dbReference>
<keyword evidence="16" id="KW-1185">Reference proteome</keyword>
<dbReference type="GO" id="GO:0033785">
    <property type="term" value="F:heptose 7-phosphate kinase activity"/>
    <property type="evidence" value="ECO:0007669"/>
    <property type="project" value="UniProtKB-UniRule"/>
</dbReference>
<comment type="catalytic activity">
    <reaction evidence="11 12">
        <text>D-glycero-beta-D-manno-heptose 1-phosphate + ATP + H(+) = ADP-D-glycero-beta-D-manno-heptose + diphosphate</text>
        <dbReference type="Rhea" id="RHEA:27465"/>
        <dbReference type="ChEBI" id="CHEBI:15378"/>
        <dbReference type="ChEBI" id="CHEBI:30616"/>
        <dbReference type="ChEBI" id="CHEBI:33019"/>
        <dbReference type="ChEBI" id="CHEBI:59967"/>
        <dbReference type="ChEBI" id="CHEBI:61593"/>
        <dbReference type="EC" id="2.7.7.70"/>
    </reaction>
</comment>
<feature type="region of interest" description="Ribokinase" evidence="12">
    <location>
        <begin position="1"/>
        <end position="327"/>
    </location>
</feature>
<comment type="pathway">
    <text evidence="12">Nucleotide-sugar biosynthesis; ADP-L-glycero-beta-D-manno-heptose biosynthesis; ADP-L-glycero-beta-D-manno-heptose from D-glycero-beta-D-manno-heptose 7-phosphate: step 1/4.</text>
</comment>
<evidence type="ECO:0000256" key="3">
    <source>
        <dbReference type="ARBA" id="ARBA00004713"/>
    </source>
</evidence>